<organism evidence="8 9">
    <name type="scientific">Candidatus Fischerbacteria bacterium RBG_13_37_8</name>
    <dbReference type="NCBI Taxonomy" id="1817863"/>
    <lineage>
        <taxon>Bacteria</taxon>
        <taxon>Candidatus Fischeribacteriota</taxon>
    </lineage>
</organism>
<evidence type="ECO:0000256" key="3">
    <source>
        <dbReference type="ARBA" id="ARBA00022723"/>
    </source>
</evidence>
<keyword evidence="6" id="KW-0408">Iron</keyword>
<dbReference type="HAMAP" id="MF_01445">
    <property type="entry name" value="TsaD"/>
    <property type="match status" value="1"/>
</dbReference>
<dbReference type="PANTHER" id="PTHR11735">
    <property type="entry name" value="TRNA N6-ADENOSINE THREONYLCARBAMOYLTRANSFERASE"/>
    <property type="match status" value="1"/>
</dbReference>
<dbReference type="PANTHER" id="PTHR11735:SF6">
    <property type="entry name" value="TRNA N6-ADENOSINE THREONYLCARBAMOYLTRANSFERASE, MITOCHONDRIAL"/>
    <property type="match status" value="1"/>
</dbReference>
<evidence type="ECO:0000256" key="2">
    <source>
        <dbReference type="ARBA" id="ARBA00022694"/>
    </source>
</evidence>
<dbReference type="InterPro" id="IPR000905">
    <property type="entry name" value="Gcp-like_dom"/>
</dbReference>
<keyword evidence="3 6" id="KW-0479">Metal-binding</keyword>
<evidence type="ECO:0000313" key="8">
    <source>
        <dbReference type="EMBL" id="OGF61468.1"/>
    </source>
</evidence>
<evidence type="ECO:0000313" key="9">
    <source>
        <dbReference type="Proteomes" id="UP000178943"/>
    </source>
</evidence>
<feature type="binding site" evidence="6">
    <location>
        <begin position="134"/>
        <end position="138"/>
    </location>
    <ligand>
        <name>substrate</name>
    </ligand>
</feature>
<dbReference type="InterPro" id="IPR043129">
    <property type="entry name" value="ATPase_NBD"/>
</dbReference>
<dbReference type="GO" id="GO:0005506">
    <property type="term" value="F:iron ion binding"/>
    <property type="evidence" value="ECO:0007669"/>
    <property type="project" value="UniProtKB-UniRule"/>
</dbReference>
<evidence type="ECO:0000256" key="5">
    <source>
        <dbReference type="ARBA" id="ARBA00048117"/>
    </source>
</evidence>
<dbReference type="SUPFAM" id="SSF53067">
    <property type="entry name" value="Actin-like ATPase domain"/>
    <property type="match status" value="1"/>
</dbReference>
<comment type="function">
    <text evidence="6">Required for the formation of a threonylcarbamoyl group on adenosine at position 37 (t(6)A37) in tRNAs that read codons beginning with adenine. Is involved in the transfer of the threonylcarbamoyl moiety of threonylcarbamoyl-AMP (TC-AMP) to the N6 group of A37, together with TsaE and TsaB. TsaD likely plays a direct catalytic role in this reaction.</text>
</comment>
<dbReference type="NCBIfam" id="TIGR00329">
    <property type="entry name" value="gcp_kae1"/>
    <property type="match status" value="1"/>
</dbReference>
<feature type="domain" description="Gcp-like" evidence="7">
    <location>
        <begin position="25"/>
        <end position="312"/>
    </location>
</feature>
<dbReference type="Gene3D" id="3.30.420.40">
    <property type="match status" value="2"/>
</dbReference>
<dbReference type="STRING" id="1817863.A2Y62_12145"/>
<dbReference type="PRINTS" id="PR00789">
    <property type="entry name" value="OSIALOPTASE"/>
</dbReference>
<dbReference type="Pfam" id="PF00814">
    <property type="entry name" value="TsaD"/>
    <property type="match status" value="1"/>
</dbReference>
<dbReference type="GO" id="GO:0002949">
    <property type="term" value="P:tRNA threonylcarbamoyladenosine modification"/>
    <property type="evidence" value="ECO:0007669"/>
    <property type="project" value="UniProtKB-UniRule"/>
</dbReference>
<feature type="binding site" evidence="6">
    <location>
        <position position="278"/>
    </location>
    <ligand>
        <name>substrate</name>
    </ligand>
</feature>
<reference evidence="8 9" key="1">
    <citation type="journal article" date="2016" name="Nat. Commun.">
        <title>Thousands of microbial genomes shed light on interconnected biogeochemical processes in an aquifer system.</title>
        <authorList>
            <person name="Anantharaman K."/>
            <person name="Brown C.T."/>
            <person name="Hug L.A."/>
            <person name="Sharon I."/>
            <person name="Castelle C.J."/>
            <person name="Probst A.J."/>
            <person name="Thomas B.C."/>
            <person name="Singh A."/>
            <person name="Wilkins M.J."/>
            <person name="Karaoz U."/>
            <person name="Brodie E.L."/>
            <person name="Williams K.H."/>
            <person name="Hubbard S.S."/>
            <person name="Banfield J.F."/>
        </authorList>
    </citation>
    <scope>NUCLEOTIDE SEQUENCE [LARGE SCALE GENOMIC DNA]</scope>
</reference>
<dbReference type="Proteomes" id="UP000178943">
    <property type="component" value="Unassembled WGS sequence"/>
</dbReference>
<evidence type="ECO:0000259" key="7">
    <source>
        <dbReference type="Pfam" id="PF00814"/>
    </source>
</evidence>
<dbReference type="InterPro" id="IPR017860">
    <property type="entry name" value="Peptidase_M22_CS"/>
</dbReference>
<dbReference type="InterPro" id="IPR022450">
    <property type="entry name" value="TsaD"/>
</dbReference>
<feature type="binding site" evidence="6">
    <location>
        <position position="306"/>
    </location>
    <ligand>
        <name>Fe cation</name>
        <dbReference type="ChEBI" id="CHEBI:24875"/>
    </ligand>
</feature>
<feature type="binding site" evidence="6">
    <location>
        <position position="180"/>
    </location>
    <ligand>
        <name>substrate</name>
    </ligand>
</feature>
<keyword evidence="4 6" id="KW-0012">Acyltransferase</keyword>
<keyword evidence="2 6" id="KW-0819">tRNA processing</keyword>
<gene>
    <name evidence="6" type="primary">tsaD</name>
    <name evidence="8" type="ORF">A2Y62_12145</name>
</gene>
<evidence type="ECO:0000256" key="6">
    <source>
        <dbReference type="HAMAP-Rule" id="MF_01445"/>
    </source>
</evidence>
<dbReference type="FunFam" id="3.30.420.40:FF:000012">
    <property type="entry name" value="tRNA N6-adenosine threonylcarbamoyltransferase"/>
    <property type="match status" value="1"/>
</dbReference>
<dbReference type="CDD" id="cd24133">
    <property type="entry name" value="ASKHA_NBD_TsaD_bac"/>
    <property type="match status" value="1"/>
</dbReference>
<dbReference type="GO" id="GO:0061711">
    <property type="term" value="F:tRNA N(6)-L-threonylcarbamoyladenine synthase activity"/>
    <property type="evidence" value="ECO:0007669"/>
    <property type="project" value="UniProtKB-EC"/>
</dbReference>
<name>A0A1F5VDY1_9BACT</name>
<comment type="subcellular location">
    <subcellularLocation>
        <location evidence="6">Cytoplasm</location>
    </subcellularLocation>
</comment>
<comment type="catalytic activity">
    <reaction evidence="5 6">
        <text>L-threonylcarbamoyladenylate + adenosine(37) in tRNA = N(6)-L-threonylcarbamoyladenosine(37) in tRNA + AMP + H(+)</text>
        <dbReference type="Rhea" id="RHEA:37059"/>
        <dbReference type="Rhea" id="RHEA-COMP:10162"/>
        <dbReference type="Rhea" id="RHEA-COMP:10163"/>
        <dbReference type="ChEBI" id="CHEBI:15378"/>
        <dbReference type="ChEBI" id="CHEBI:73682"/>
        <dbReference type="ChEBI" id="CHEBI:74411"/>
        <dbReference type="ChEBI" id="CHEBI:74418"/>
        <dbReference type="ChEBI" id="CHEBI:456215"/>
        <dbReference type="EC" id="2.3.1.234"/>
    </reaction>
</comment>
<feature type="binding site" evidence="6">
    <location>
        <position position="167"/>
    </location>
    <ligand>
        <name>substrate</name>
    </ligand>
</feature>
<proteinExistence type="inferred from homology"/>
<dbReference type="PROSITE" id="PS01016">
    <property type="entry name" value="GLYCOPROTEASE"/>
    <property type="match status" value="1"/>
</dbReference>
<comment type="similarity">
    <text evidence="6">Belongs to the KAE1 / TsaD family.</text>
</comment>
<comment type="caution">
    <text evidence="8">The sequence shown here is derived from an EMBL/GenBank/DDBJ whole genome shotgun (WGS) entry which is preliminary data.</text>
</comment>
<dbReference type="EMBL" id="MFGW01000195">
    <property type="protein sequence ID" value="OGF61468.1"/>
    <property type="molecule type" value="Genomic_DNA"/>
</dbReference>
<accession>A0A1F5VDY1</accession>
<dbReference type="EC" id="2.3.1.234" evidence="6"/>
<evidence type="ECO:0000256" key="1">
    <source>
        <dbReference type="ARBA" id="ARBA00022679"/>
    </source>
</evidence>
<evidence type="ECO:0000256" key="4">
    <source>
        <dbReference type="ARBA" id="ARBA00023315"/>
    </source>
</evidence>
<dbReference type="GO" id="GO:0005737">
    <property type="term" value="C:cytoplasm"/>
    <property type="evidence" value="ECO:0007669"/>
    <property type="project" value="UniProtKB-SubCell"/>
</dbReference>
<feature type="binding site" evidence="6">
    <location>
        <position position="115"/>
    </location>
    <ligand>
        <name>Fe cation</name>
        <dbReference type="ChEBI" id="CHEBI:24875"/>
    </ligand>
</feature>
<feature type="binding site" evidence="6">
    <location>
        <position position="111"/>
    </location>
    <ligand>
        <name>Fe cation</name>
        <dbReference type="ChEBI" id="CHEBI:24875"/>
    </ligand>
</feature>
<dbReference type="AlphaFoldDB" id="A0A1F5VDY1"/>
<dbReference type="NCBIfam" id="TIGR03723">
    <property type="entry name" value="T6A_TsaD_YgjD"/>
    <property type="match status" value="1"/>
</dbReference>
<sequence>MLILGIETSCDDTAVAIIDHTYSIKSSIVSSQVKIHSKYGGVVPELASRQHLTNIIPVFNECLQTAQINIADIDAVAVTQGPGLVVSLLVGLNFAKGLAFSLNKPLIAVNHLIAHMNAVLLEHAEIPLPFLGLVASGGHTNLFFSEDNIRFESIAKTRDDAVGEAYDKVAKMLNLGYPGGPIIDKLARDATPGSVKFPAAKMSDNSLDFSFSGLKTAFYYYLKKKSILPDVNLDHSSLCSLLASFQNTAIAIIEDRLIRAIDIYKPRALIISGGVACNSLLRAKAHEICEQYHIPAFIPSPALCTDNAAMTAVVGLRKYHTHFFSPLSIDAELGGGSDLNI</sequence>
<feature type="binding site" evidence="6">
    <location>
        <position position="184"/>
    </location>
    <ligand>
        <name>substrate</name>
    </ligand>
</feature>
<dbReference type="InterPro" id="IPR017861">
    <property type="entry name" value="KAE1/TsaD"/>
</dbReference>
<comment type="cofactor">
    <cofactor evidence="6">
        <name>Fe(2+)</name>
        <dbReference type="ChEBI" id="CHEBI:29033"/>
    </cofactor>
    <text evidence="6">Binds 1 Fe(2+) ion per subunit.</text>
</comment>
<protein>
    <recommendedName>
        <fullName evidence="6">tRNA N6-adenosine threonylcarbamoyltransferase</fullName>
        <ecNumber evidence="6">2.3.1.234</ecNumber>
    </recommendedName>
    <alternativeName>
        <fullName evidence="6">N6-L-threonylcarbamoyladenine synthase</fullName>
        <shortName evidence="6">t(6)A synthase</shortName>
    </alternativeName>
    <alternativeName>
        <fullName evidence="6">t(6)A37 threonylcarbamoyladenosine biosynthesis protein TsaD</fullName>
    </alternativeName>
    <alternativeName>
        <fullName evidence="6">tRNA threonylcarbamoyladenosine biosynthesis protein TsaD</fullName>
    </alternativeName>
</protein>
<keyword evidence="6" id="KW-0963">Cytoplasm</keyword>
<keyword evidence="1 6" id="KW-0808">Transferase</keyword>